<feature type="non-terminal residue" evidence="2">
    <location>
        <position position="45"/>
    </location>
</feature>
<sequence length="45" mass="5403">MCNKDVENSVIVILPLLFVLFSPKSFVFRSINFFVDEMKERERHK</sequence>
<dbReference type="EMBL" id="KK118264">
    <property type="protein sequence ID" value="KFM72583.1"/>
    <property type="molecule type" value="Genomic_DNA"/>
</dbReference>
<keyword evidence="1" id="KW-0472">Membrane</keyword>
<keyword evidence="1" id="KW-0812">Transmembrane</keyword>
<keyword evidence="1" id="KW-1133">Transmembrane helix</keyword>
<evidence type="ECO:0000313" key="2">
    <source>
        <dbReference type="EMBL" id="KFM72583.1"/>
    </source>
</evidence>
<dbReference type="AlphaFoldDB" id="A0A087U5E4"/>
<name>A0A087U5E4_STEMI</name>
<reference evidence="2 3" key="1">
    <citation type="submission" date="2013-11" db="EMBL/GenBank/DDBJ databases">
        <title>Genome sequencing of Stegodyphus mimosarum.</title>
        <authorList>
            <person name="Bechsgaard J."/>
        </authorList>
    </citation>
    <scope>NUCLEOTIDE SEQUENCE [LARGE SCALE GENOMIC DNA]</scope>
</reference>
<accession>A0A087U5E4</accession>
<dbReference type="Proteomes" id="UP000054359">
    <property type="component" value="Unassembled WGS sequence"/>
</dbReference>
<protein>
    <submittedName>
        <fullName evidence="2">Uncharacterized protein</fullName>
    </submittedName>
</protein>
<evidence type="ECO:0000256" key="1">
    <source>
        <dbReference type="SAM" id="Phobius"/>
    </source>
</evidence>
<keyword evidence="3" id="KW-1185">Reference proteome</keyword>
<proteinExistence type="predicted"/>
<organism evidence="2 3">
    <name type="scientific">Stegodyphus mimosarum</name>
    <name type="common">African social velvet spider</name>
    <dbReference type="NCBI Taxonomy" id="407821"/>
    <lineage>
        <taxon>Eukaryota</taxon>
        <taxon>Metazoa</taxon>
        <taxon>Ecdysozoa</taxon>
        <taxon>Arthropoda</taxon>
        <taxon>Chelicerata</taxon>
        <taxon>Arachnida</taxon>
        <taxon>Araneae</taxon>
        <taxon>Araneomorphae</taxon>
        <taxon>Entelegynae</taxon>
        <taxon>Eresoidea</taxon>
        <taxon>Eresidae</taxon>
        <taxon>Stegodyphus</taxon>
    </lineage>
</organism>
<gene>
    <name evidence="2" type="ORF">X975_05988</name>
</gene>
<feature type="transmembrane region" description="Helical" evidence="1">
    <location>
        <begin position="12"/>
        <end position="35"/>
    </location>
</feature>
<evidence type="ECO:0000313" key="3">
    <source>
        <dbReference type="Proteomes" id="UP000054359"/>
    </source>
</evidence>